<proteinExistence type="predicted"/>
<dbReference type="SUPFAM" id="SSF49478">
    <property type="entry name" value="Cna protein B-type domain"/>
    <property type="match status" value="2"/>
</dbReference>
<name>A0A6N7VR17_9ACTO</name>
<evidence type="ECO:0000313" key="4">
    <source>
        <dbReference type="EMBL" id="MSS84187.1"/>
    </source>
</evidence>
<feature type="compositionally biased region" description="Polar residues" evidence="1">
    <location>
        <begin position="232"/>
        <end position="247"/>
    </location>
</feature>
<keyword evidence="2" id="KW-0472">Membrane</keyword>
<dbReference type="Gene3D" id="2.60.40.10">
    <property type="entry name" value="Immunoglobulins"/>
    <property type="match status" value="2"/>
</dbReference>
<feature type="signal peptide" evidence="3">
    <location>
        <begin position="1"/>
        <end position="27"/>
    </location>
</feature>
<keyword evidence="3" id="KW-0732">Signal</keyword>
<comment type="caution">
    <text evidence="4">The sequence shown here is derived from an EMBL/GenBank/DDBJ whole genome shotgun (WGS) entry which is preliminary data.</text>
</comment>
<evidence type="ECO:0000256" key="2">
    <source>
        <dbReference type="SAM" id="Phobius"/>
    </source>
</evidence>
<dbReference type="GO" id="GO:0005975">
    <property type="term" value="P:carbohydrate metabolic process"/>
    <property type="evidence" value="ECO:0007669"/>
    <property type="project" value="UniProtKB-ARBA"/>
</dbReference>
<evidence type="ECO:0008006" key="6">
    <source>
        <dbReference type="Google" id="ProtNLM"/>
    </source>
</evidence>
<keyword evidence="2" id="KW-1133">Transmembrane helix</keyword>
<dbReference type="Pfam" id="PF13620">
    <property type="entry name" value="CarboxypepD_reg"/>
    <property type="match status" value="1"/>
</dbReference>
<accession>A0A6N7VR17</accession>
<feature type="chain" id="PRO_5027059972" description="Alpha-amylase" evidence="3">
    <location>
        <begin position="28"/>
        <end position="1103"/>
    </location>
</feature>
<dbReference type="Proteomes" id="UP000470875">
    <property type="component" value="Unassembled WGS sequence"/>
</dbReference>
<gene>
    <name evidence="4" type="ORF">FYJ24_05275</name>
</gene>
<keyword evidence="5" id="KW-1185">Reference proteome</keyword>
<reference evidence="4 5" key="1">
    <citation type="submission" date="2019-08" db="EMBL/GenBank/DDBJ databases">
        <title>In-depth cultivation of the pig gut microbiome towards novel bacterial diversity and tailored functional studies.</title>
        <authorList>
            <person name="Wylensek D."/>
            <person name="Hitch T.C.A."/>
            <person name="Clavel T."/>
        </authorList>
    </citation>
    <scope>NUCLEOTIDE SEQUENCE [LARGE SCALE GENOMIC DNA]</scope>
    <source>
        <strain evidence="4 5">WB03_NA08</strain>
    </source>
</reference>
<evidence type="ECO:0000313" key="5">
    <source>
        <dbReference type="Proteomes" id="UP000470875"/>
    </source>
</evidence>
<sequence>MHFGRRTWAAIAAVASLVTGGMAAAYAAGEGQPQSGPQPAQSDMVDESASVIDDPPEASAQVALDTPNQVVALSEDLTWEMTATLPSPGASATFVLPGRADDSAYAKIATDAEGAAASDFHGDLELLTVDAVEVSSEAAGALNVECTSATDLAGGVVLPTIAWGSDCGADTTAVKVTPADGVDTAEAKVTVTARANGAEEGDTFVAWAAAFDDSDNATSPEDVVPAAVAIEGNSQDGGSSVQESSDGNAAAVAPAEAPTATPRGCFPGSPVDDVRGFLHLKDGTPIPGIKVQIYFRNDDGTKGWSINPPAVTNAKGYFNLTLPRRNEKWLVVIDKDSVNKVLGSNWKLIQRNLEEAIGPAYNCNGTEFHYVFDGKLGGGGNEGGTGESAGGGTATPAKINVKKGVSGAQGIENTKVYATKADVPDVIEIISETKTSNNQTATSFTFKDQPGGGGNVKWDYCQREESNGAVFGRHTFKTQPTDGQQLFFDGYNVPAGAGSTAVAAKFSVVCRGTLDTSEIRNGATHTDTVTVVSQGSASAPGETDYAYWTSSQTFTAELAKTGIVSGTVKDDAGSLIEDVSVTLMEVVNGEKTPVLSVATEDDGTYKFPDLDPGQYWVEFQAPLEDGKVWKWLDPENGKSEALTVVKAQETVQDAVGQWVEATSGTISGTVEVDWAGFSPTDATFVPAEGVDVSLYNGDPSSSGQLIKTVPTENDGSYTFNDVDYGADYYLKFDKATLPTNIPAGTEWVWLDAAINAEGVSKTPLTLDKSNRAPEVNAQARLERATVPAVPELTVQKGVLDPNTGDIAGDVVYSGDLSGQVETVTAQIKNTGEVALENLKFRDSNQDGPKVTWQDCEKFDTGGVSGGNVYTFSGDDQIEPNVDVDVKLENGESLQCQGSLDLAELAKGDHQDSLMIWANGSADQLGEATFTASVDDGPDSGLAVSKGVLKDGKIESSSYLLYQEEHTITARITNNTGTELSGASLIDTTDEGPEVDGLSNSCSWNVGGDGLGTLDVSGSVDCQGSLLMDEFVHQDTVTVQAHDEDGKVYKSFATFNAKSGGSLPRAGMFGIAAFVVVGGLIVLSSLGGVSLLGRKPKRAYSARH</sequence>
<dbReference type="RefSeq" id="WP_154544297.1">
    <property type="nucleotide sequence ID" value="NZ_VULO01000005.1"/>
</dbReference>
<feature type="compositionally biased region" description="Low complexity" evidence="1">
    <location>
        <begin position="28"/>
        <end position="42"/>
    </location>
</feature>
<organism evidence="4 5">
    <name type="scientific">Scrofimicrobium canadense</name>
    <dbReference type="NCBI Taxonomy" id="2652290"/>
    <lineage>
        <taxon>Bacteria</taxon>
        <taxon>Bacillati</taxon>
        <taxon>Actinomycetota</taxon>
        <taxon>Actinomycetes</taxon>
        <taxon>Actinomycetales</taxon>
        <taxon>Actinomycetaceae</taxon>
        <taxon>Scrofimicrobium</taxon>
    </lineage>
</organism>
<feature type="transmembrane region" description="Helical" evidence="2">
    <location>
        <begin position="1067"/>
        <end position="1092"/>
    </location>
</feature>
<protein>
    <recommendedName>
        <fullName evidence="6">Alpha-amylase</fullName>
    </recommendedName>
</protein>
<keyword evidence="2" id="KW-0812">Transmembrane</keyword>
<dbReference type="InterPro" id="IPR013783">
    <property type="entry name" value="Ig-like_fold"/>
</dbReference>
<feature type="region of interest" description="Disordered" evidence="1">
    <location>
        <begin position="28"/>
        <end position="50"/>
    </location>
</feature>
<dbReference type="AlphaFoldDB" id="A0A6N7VR17"/>
<dbReference type="EMBL" id="VULO01000005">
    <property type="protein sequence ID" value="MSS84187.1"/>
    <property type="molecule type" value="Genomic_DNA"/>
</dbReference>
<feature type="region of interest" description="Disordered" evidence="1">
    <location>
        <begin position="232"/>
        <end position="251"/>
    </location>
</feature>
<evidence type="ECO:0000256" key="3">
    <source>
        <dbReference type="SAM" id="SignalP"/>
    </source>
</evidence>
<evidence type="ECO:0000256" key="1">
    <source>
        <dbReference type="SAM" id="MobiDB-lite"/>
    </source>
</evidence>